<accession>A0A4Y2SEJ4</accession>
<name>A0A4Y2SEJ4_ARAVE</name>
<evidence type="ECO:0000256" key="1">
    <source>
        <dbReference type="SAM" id="MobiDB-lite"/>
    </source>
</evidence>
<feature type="compositionally biased region" description="Basic and acidic residues" evidence="1">
    <location>
        <begin position="63"/>
        <end position="79"/>
    </location>
</feature>
<keyword evidence="3" id="KW-1185">Reference proteome</keyword>
<evidence type="ECO:0000313" key="3">
    <source>
        <dbReference type="Proteomes" id="UP000499080"/>
    </source>
</evidence>
<organism evidence="2 3">
    <name type="scientific">Araneus ventricosus</name>
    <name type="common">Orbweaver spider</name>
    <name type="synonym">Epeira ventricosa</name>
    <dbReference type="NCBI Taxonomy" id="182803"/>
    <lineage>
        <taxon>Eukaryota</taxon>
        <taxon>Metazoa</taxon>
        <taxon>Ecdysozoa</taxon>
        <taxon>Arthropoda</taxon>
        <taxon>Chelicerata</taxon>
        <taxon>Arachnida</taxon>
        <taxon>Araneae</taxon>
        <taxon>Araneomorphae</taxon>
        <taxon>Entelegynae</taxon>
        <taxon>Araneoidea</taxon>
        <taxon>Araneidae</taxon>
        <taxon>Araneus</taxon>
    </lineage>
</organism>
<proteinExistence type="predicted"/>
<comment type="caution">
    <text evidence="2">The sequence shown here is derived from an EMBL/GenBank/DDBJ whole genome shotgun (WGS) entry which is preliminary data.</text>
</comment>
<protein>
    <submittedName>
        <fullName evidence="2">Uncharacterized protein</fullName>
    </submittedName>
</protein>
<feature type="region of interest" description="Disordered" evidence="1">
    <location>
        <begin position="1"/>
        <end position="46"/>
    </location>
</feature>
<dbReference type="Proteomes" id="UP000499080">
    <property type="component" value="Unassembled WGS sequence"/>
</dbReference>
<feature type="compositionally biased region" description="Polar residues" evidence="1">
    <location>
        <begin position="29"/>
        <end position="45"/>
    </location>
</feature>
<feature type="region of interest" description="Disordered" evidence="1">
    <location>
        <begin position="60"/>
        <end position="87"/>
    </location>
</feature>
<dbReference type="AlphaFoldDB" id="A0A4Y2SEJ4"/>
<evidence type="ECO:0000313" key="2">
    <source>
        <dbReference type="EMBL" id="GBN86662.1"/>
    </source>
</evidence>
<reference evidence="2 3" key="1">
    <citation type="journal article" date="2019" name="Sci. Rep.">
        <title>Orb-weaving spider Araneus ventricosus genome elucidates the spidroin gene catalogue.</title>
        <authorList>
            <person name="Kono N."/>
            <person name="Nakamura H."/>
            <person name="Ohtoshi R."/>
            <person name="Moran D.A.P."/>
            <person name="Shinohara A."/>
            <person name="Yoshida Y."/>
            <person name="Fujiwara M."/>
            <person name="Mori M."/>
            <person name="Tomita M."/>
            <person name="Arakawa K."/>
        </authorList>
    </citation>
    <scope>NUCLEOTIDE SEQUENCE [LARGE SCALE GENOMIC DNA]</scope>
</reference>
<sequence length="87" mass="10134">MDFNADNSRKRDYKDGSSPKAIRVDQHVPKNSTTAEQRNLQSRGRTSGLLARNLRVHFHRHHGEVFPEGRQMEQDIQREEGEESTDF</sequence>
<feature type="compositionally biased region" description="Basic and acidic residues" evidence="1">
    <location>
        <begin position="7"/>
        <end position="28"/>
    </location>
</feature>
<dbReference type="EMBL" id="BGPR01021403">
    <property type="protein sequence ID" value="GBN86662.1"/>
    <property type="molecule type" value="Genomic_DNA"/>
</dbReference>
<gene>
    <name evidence="2" type="ORF">AVEN_56434_1</name>
</gene>